<reference evidence="4" key="1">
    <citation type="journal article" date="2019" name="Int. J. Syst. Evol. Microbiol.">
        <title>The Global Catalogue of Microorganisms (GCM) 10K type strain sequencing project: providing services to taxonomists for standard genome sequencing and annotation.</title>
        <authorList>
            <consortium name="The Broad Institute Genomics Platform"/>
            <consortium name="The Broad Institute Genome Sequencing Center for Infectious Disease"/>
            <person name="Wu L."/>
            <person name="Ma J."/>
        </authorList>
    </citation>
    <scope>NUCLEOTIDE SEQUENCE [LARGE SCALE GENOMIC DNA]</scope>
    <source>
        <strain evidence="4">WLHS5</strain>
    </source>
</reference>
<dbReference type="InterPro" id="IPR011051">
    <property type="entry name" value="RmlC_Cupin_sf"/>
</dbReference>
<evidence type="ECO:0000259" key="2">
    <source>
        <dbReference type="PROSITE" id="PS50943"/>
    </source>
</evidence>
<dbReference type="SUPFAM" id="SSF51182">
    <property type="entry name" value="RmlC-like cupins"/>
    <property type="match status" value="1"/>
</dbReference>
<comment type="caution">
    <text evidence="3">The sequence shown here is derived from an EMBL/GenBank/DDBJ whole genome shotgun (WGS) entry which is preliminary data.</text>
</comment>
<name>A0ABW2LE80_9PSEU</name>
<organism evidence="3 4">
    <name type="scientific">Saccharopolyspora griseoalba</name>
    <dbReference type="NCBI Taxonomy" id="1431848"/>
    <lineage>
        <taxon>Bacteria</taxon>
        <taxon>Bacillati</taxon>
        <taxon>Actinomycetota</taxon>
        <taxon>Actinomycetes</taxon>
        <taxon>Pseudonocardiales</taxon>
        <taxon>Pseudonocardiaceae</taxon>
        <taxon>Saccharopolyspora</taxon>
    </lineage>
</organism>
<feature type="domain" description="HTH cro/C1-type" evidence="2">
    <location>
        <begin position="23"/>
        <end position="77"/>
    </location>
</feature>
<dbReference type="CDD" id="cd00093">
    <property type="entry name" value="HTH_XRE"/>
    <property type="match status" value="1"/>
</dbReference>
<dbReference type="RefSeq" id="WP_380662805.1">
    <property type="nucleotide sequence ID" value="NZ_JBHTCJ010000001.1"/>
</dbReference>
<dbReference type="InterPro" id="IPR010982">
    <property type="entry name" value="Lambda_DNA-bd_dom_sf"/>
</dbReference>
<dbReference type="SMART" id="SM00530">
    <property type="entry name" value="HTH_XRE"/>
    <property type="match status" value="1"/>
</dbReference>
<dbReference type="EMBL" id="JBHTCJ010000001">
    <property type="protein sequence ID" value="MFC7339875.1"/>
    <property type="molecule type" value="Genomic_DNA"/>
</dbReference>
<evidence type="ECO:0000313" key="3">
    <source>
        <dbReference type="EMBL" id="MFC7339875.1"/>
    </source>
</evidence>
<sequence length="197" mass="21644">MTASATGSGQNASSTEEELGRHIREARLDRNLTLEQLAERTGLSRSYLSNVERNVNSPTIGSLRTILDAVGVSLTQLFRTVEAERHAVVRPADRVEIARTGNAAIRYELLNPNPQGRLEMLIMKVAPGASSGPLAHAHAGEEVGFMVSGQLRYWVDETSYDLREGDAINFESTRPHRYENPGDEEAVSVWALTPPSF</sequence>
<evidence type="ECO:0000313" key="4">
    <source>
        <dbReference type="Proteomes" id="UP001596504"/>
    </source>
</evidence>
<dbReference type="Pfam" id="PF07883">
    <property type="entry name" value="Cupin_2"/>
    <property type="match status" value="1"/>
</dbReference>
<dbReference type="InterPro" id="IPR001387">
    <property type="entry name" value="Cro/C1-type_HTH"/>
</dbReference>
<accession>A0ABW2LE80</accession>
<dbReference type="SUPFAM" id="SSF47413">
    <property type="entry name" value="lambda repressor-like DNA-binding domains"/>
    <property type="match status" value="1"/>
</dbReference>
<dbReference type="CDD" id="cd02209">
    <property type="entry name" value="cupin_XRE_C"/>
    <property type="match status" value="1"/>
</dbReference>
<dbReference type="Proteomes" id="UP001596504">
    <property type="component" value="Unassembled WGS sequence"/>
</dbReference>
<proteinExistence type="predicted"/>
<dbReference type="InterPro" id="IPR014710">
    <property type="entry name" value="RmlC-like_jellyroll"/>
</dbReference>
<evidence type="ECO:0000256" key="1">
    <source>
        <dbReference type="ARBA" id="ARBA00023125"/>
    </source>
</evidence>
<dbReference type="Gene3D" id="1.10.260.40">
    <property type="entry name" value="lambda repressor-like DNA-binding domains"/>
    <property type="match status" value="1"/>
</dbReference>
<dbReference type="PROSITE" id="PS50943">
    <property type="entry name" value="HTH_CROC1"/>
    <property type="match status" value="1"/>
</dbReference>
<protein>
    <submittedName>
        <fullName evidence="3">Helix-turn-helix domain-containing protein</fullName>
    </submittedName>
</protein>
<keyword evidence="4" id="KW-1185">Reference proteome</keyword>
<dbReference type="InterPro" id="IPR050807">
    <property type="entry name" value="TransReg_Diox_bact_type"/>
</dbReference>
<gene>
    <name evidence="3" type="ORF">ACFQRI_00515</name>
</gene>
<dbReference type="InterPro" id="IPR013096">
    <property type="entry name" value="Cupin_2"/>
</dbReference>
<dbReference type="PANTHER" id="PTHR46797:SF2">
    <property type="entry name" value="TRANSCRIPTIONAL REGULATOR"/>
    <property type="match status" value="1"/>
</dbReference>
<dbReference type="Pfam" id="PF01381">
    <property type="entry name" value="HTH_3"/>
    <property type="match status" value="1"/>
</dbReference>
<keyword evidence="1" id="KW-0238">DNA-binding</keyword>
<dbReference type="PANTHER" id="PTHR46797">
    <property type="entry name" value="HTH-TYPE TRANSCRIPTIONAL REGULATOR"/>
    <property type="match status" value="1"/>
</dbReference>
<dbReference type="Gene3D" id="2.60.120.10">
    <property type="entry name" value="Jelly Rolls"/>
    <property type="match status" value="1"/>
</dbReference>